<dbReference type="Gene3D" id="1.10.287.950">
    <property type="entry name" value="Methyl-accepting chemotaxis protein"/>
    <property type="match status" value="1"/>
</dbReference>
<evidence type="ECO:0000259" key="5">
    <source>
        <dbReference type="PROSITE" id="PS50111"/>
    </source>
</evidence>
<comment type="similarity">
    <text evidence="2">Belongs to the methyl-accepting chemotaxis (MCP) protein family.</text>
</comment>
<organism evidence="7 8">
    <name type="scientific">Ideonella margarita</name>
    <dbReference type="NCBI Taxonomy" id="2984191"/>
    <lineage>
        <taxon>Bacteria</taxon>
        <taxon>Pseudomonadati</taxon>
        <taxon>Pseudomonadota</taxon>
        <taxon>Betaproteobacteria</taxon>
        <taxon>Burkholderiales</taxon>
        <taxon>Sphaerotilaceae</taxon>
        <taxon>Ideonella</taxon>
    </lineage>
</organism>
<dbReference type="SUPFAM" id="SSF58104">
    <property type="entry name" value="Methyl-accepting chemotaxis protein (MCP) signaling domain"/>
    <property type="match status" value="1"/>
</dbReference>
<evidence type="ECO:0000313" key="8">
    <source>
        <dbReference type="Proteomes" id="UP001379945"/>
    </source>
</evidence>
<keyword evidence="4" id="KW-1133">Transmembrane helix</keyword>
<dbReference type="PANTHER" id="PTHR43531:SF14">
    <property type="entry name" value="METHYL-ACCEPTING CHEMOTAXIS PROTEIN I-RELATED"/>
    <property type="match status" value="1"/>
</dbReference>
<evidence type="ECO:0000256" key="2">
    <source>
        <dbReference type="ARBA" id="ARBA00029447"/>
    </source>
</evidence>
<feature type="domain" description="HAMP" evidence="6">
    <location>
        <begin position="210"/>
        <end position="262"/>
    </location>
</feature>
<evidence type="ECO:0000256" key="1">
    <source>
        <dbReference type="ARBA" id="ARBA00022481"/>
    </source>
</evidence>
<evidence type="ECO:0000256" key="3">
    <source>
        <dbReference type="PROSITE-ProRule" id="PRU00284"/>
    </source>
</evidence>
<gene>
    <name evidence="7" type="ORF">AACH00_13670</name>
</gene>
<keyword evidence="4" id="KW-0472">Membrane</keyword>
<evidence type="ECO:0000313" key="7">
    <source>
        <dbReference type="EMBL" id="MEK8047405.1"/>
    </source>
</evidence>
<dbReference type="SMART" id="SM00283">
    <property type="entry name" value="MA"/>
    <property type="match status" value="1"/>
</dbReference>
<keyword evidence="1" id="KW-0488">Methylation</keyword>
<dbReference type="CDD" id="cd11386">
    <property type="entry name" value="MCP_signal"/>
    <property type="match status" value="1"/>
</dbReference>
<keyword evidence="8" id="KW-1185">Reference proteome</keyword>
<dbReference type="Proteomes" id="UP001379945">
    <property type="component" value="Unassembled WGS sequence"/>
</dbReference>
<dbReference type="PROSITE" id="PS50111">
    <property type="entry name" value="CHEMOTAXIS_TRANSDUC_2"/>
    <property type="match status" value="1"/>
</dbReference>
<dbReference type="InterPro" id="IPR003660">
    <property type="entry name" value="HAMP_dom"/>
</dbReference>
<evidence type="ECO:0000256" key="4">
    <source>
        <dbReference type="SAM" id="Phobius"/>
    </source>
</evidence>
<feature type="domain" description="Methyl-accepting transducer" evidence="5">
    <location>
        <begin position="267"/>
        <end position="496"/>
    </location>
</feature>
<comment type="caution">
    <text evidence="7">The sequence shown here is derived from an EMBL/GenBank/DDBJ whole genome shotgun (WGS) entry which is preliminary data.</text>
</comment>
<dbReference type="InterPro" id="IPR051310">
    <property type="entry name" value="MCP_chemotaxis"/>
</dbReference>
<keyword evidence="4" id="KW-0812">Transmembrane</keyword>
<keyword evidence="3" id="KW-0807">Transducer</keyword>
<dbReference type="PANTHER" id="PTHR43531">
    <property type="entry name" value="PROTEIN ICFG"/>
    <property type="match status" value="1"/>
</dbReference>
<dbReference type="Pfam" id="PF00015">
    <property type="entry name" value="MCPsignal"/>
    <property type="match status" value="1"/>
</dbReference>
<dbReference type="EMBL" id="JBBUTI010000009">
    <property type="protein sequence ID" value="MEK8047405.1"/>
    <property type="molecule type" value="Genomic_DNA"/>
</dbReference>
<name>A0ABU9C838_9BURK</name>
<proteinExistence type="inferred from homology"/>
<dbReference type="CDD" id="cd06225">
    <property type="entry name" value="HAMP"/>
    <property type="match status" value="1"/>
</dbReference>
<feature type="transmembrane region" description="Helical" evidence="4">
    <location>
        <begin position="12"/>
        <end position="35"/>
    </location>
</feature>
<evidence type="ECO:0000259" key="6">
    <source>
        <dbReference type="PROSITE" id="PS50885"/>
    </source>
</evidence>
<dbReference type="SMART" id="SM00304">
    <property type="entry name" value="HAMP"/>
    <property type="match status" value="1"/>
</dbReference>
<dbReference type="PROSITE" id="PS50885">
    <property type="entry name" value="HAMP"/>
    <property type="match status" value="1"/>
</dbReference>
<sequence>MQYFLRQMSIRWRLAALAGLAVMAVIVCTSLTVWLGNRLTDVSQRVFVSKDVVADILPPPLYLVEMRLVVSRLVEGTLTPEAADAEVQRLAKEYQDRVDYWRANPPGELQATLLGEQHQQGEKFIAAARAATAQARSGGVDAVKGSLADMHRLYEAHRAGVDATVKAGTQRAGEDMALFDAVVAAARWQAAASALVVSLVMVWLIVAVSRSICRPLARSVKALKRVAEGDLSASEPPRGNDELAALAGTIAHMINSLSKLVTDVRSHANGVAVASDQIAQGNQDLASRTENQSAALQQTSNTMGELGSAANQNADHAATANQLAVDAASLAVKGGDVVGAVVGTMQEINTSSRKISDIIGVIDGIAFQTNILALNAAVEAARAGEQGRGFAVVASEVRSLAGRSASAAREIKTLITASVERVDHGTRQVDDAGRAMQDIVAAIQRVSHIISEINHASIEQRTGVSVVGRAVEHLDQTTHQNASLVDEAAAAAGSLRDQAQALVNVVSRFNLPQHA</sequence>
<dbReference type="RefSeq" id="WP_341399714.1">
    <property type="nucleotide sequence ID" value="NZ_JBBUTI010000009.1"/>
</dbReference>
<reference evidence="7 8" key="1">
    <citation type="submission" date="2024-04" db="EMBL/GenBank/DDBJ databases">
        <title>Novel species of the genus Ideonella isolated from streams.</title>
        <authorList>
            <person name="Lu H."/>
        </authorList>
    </citation>
    <scope>NUCLEOTIDE SEQUENCE [LARGE SCALE GENOMIC DNA]</scope>
    <source>
        <strain evidence="7 8">LYT19W</strain>
    </source>
</reference>
<dbReference type="Pfam" id="PF00672">
    <property type="entry name" value="HAMP"/>
    <property type="match status" value="1"/>
</dbReference>
<protein>
    <submittedName>
        <fullName evidence="7">Methyl-accepting chemotaxis protein</fullName>
    </submittedName>
</protein>
<accession>A0ABU9C838</accession>
<dbReference type="InterPro" id="IPR004089">
    <property type="entry name" value="MCPsignal_dom"/>
</dbReference>